<evidence type="ECO:0000313" key="4">
    <source>
        <dbReference type="Proteomes" id="UP001332243"/>
    </source>
</evidence>
<evidence type="ECO:0000313" key="3">
    <source>
        <dbReference type="EMBL" id="MEE6257373.1"/>
    </source>
</evidence>
<feature type="transmembrane region" description="Helical" evidence="2">
    <location>
        <begin position="296"/>
        <end position="323"/>
    </location>
</feature>
<protein>
    <recommendedName>
        <fullName evidence="5">Integral membrane protein</fullName>
    </recommendedName>
</protein>
<evidence type="ECO:0000256" key="2">
    <source>
        <dbReference type="SAM" id="Phobius"/>
    </source>
</evidence>
<keyword evidence="2" id="KW-0812">Transmembrane</keyword>
<keyword evidence="2" id="KW-1133">Transmembrane helix</keyword>
<feature type="transmembrane region" description="Helical" evidence="2">
    <location>
        <begin position="343"/>
        <end position="362"/>
    </location>
</feature>
<dbReference type="RefSeq" id="WP_331212488.1">
    <property type="nucleotide sequence ID" value="NZ_JAZGQK010000002.1"/>
</dbReference>
<evidence type="ECO:0000256" key="1">
    <source>
        <dbReference type="SAM" id="MobiDB-lite"/>
    </source>
</evidence>
<comment type="caution">
    <text evidence="3">The sequence shown here is derived from an EMBL/GenBank/DDBJ whole genome shotgun (WGS) entry which is preliminary data.</text>
</comment>
<feature type="transmembrane region" description="Helical" evidence="2">
    <location>
        <begin position="142"/>
        <end position="161"/>
    </location>
</feature>
<gene>
    <name evidence="3" type="ORF">V1633_02580</name>
</gene>
<keyword evidence="4" id="KW-1185">Reference proteome</keyword>
<accession>A0ABU7RLL5</accession>
<organism evidence="3 4">
    <name type="scientific">Plantactinospora sonchi</name>
    <dbReference type="NCBI Taxonomy" id="1544735"/>
    <lineage>
        <taxon>Bacteria</taxon>
        <taxon>Bacillati</taxon>
        <taxon>Actinomycetota</taxon>
        <taxon>Actinomycetes</taxon>
        <taxon>Micromonosporales</taxon>
        <taxon>Micromonosporaceae</taxon>
        <taxon>Plantactinospora</taxon>
    </lineage>
</organism>
<proteinExistence type="predicted"/>
<feature type="compositionally biased region" description="Pro residues" evidence="1">
    <location>
        <begin position="1"/>
        <end position="22"/>
    </location>
</feature>
<feature type="transmembrane region" description="Helical" evidence="2">
    <location>
        <begin position="198"/>
        <end position="217"/>
    </location>
</feature>
<feature type="transmembrane region" description="Helical" evidence="2">
    <location>
        <begin position="115"/>
        <end position="135"/>
    </location>
</feature>
<feature type="transmembrane region" description="Helical" evidence="2">
    <location>
        <begin position="64"/>
        <end position="84"/>
    </location>
</feature>
<keyword evidence="2" id="KW-0472">Membrane</keyword>
<dbReference type="Proteomes" id="UP001332243">
    <property type="component" value="Unassembled WGS sequence"/>
</dbReference>
<name>A0ABU7RLL5_9ACTN</name>
<feature type="transmembrane region" description="Helical" evidence="2">
    <location>
        <begin position="262"/>
        <end position="284"/>
    </location>
</feature>
<feature type="transmembrane region" description="Helical" evidence="2">
    <location>
        <begin position="224"/>
        <end position="242"/>
    </location>
</feature>
<sequence length="381" mass="39390">MSWQPPPVGSPHHSPAPGPARPPTSNWGGTPAATASWPEPAPSPPAGTPQDPARPGWFRQRWSLLLALLFGLGLLAGSFAAPWLEVELLVAVGRSGPIQSGTTAHFFHEVGVWGYAYLLVTVPLVVLTIIAVLLAGSAWRRWTGVAAAALTLPAIAVIAVANARVNPNGDEQLAQLAALVRNASATGGEVAYHGATDGLNFALLGLLVLGAVAVAAAWPGAGRFTTAVVGTAFVALGVTMPWSTARGITPDSVETRSVGWPAFGGLATLVVVGAVVLTGLVWFAALRRSTAWRLPLLLLSLAVAAVTAIVPDLFPLGGAAWMPAVEREGYLDVDDTVRAAGELIQAAPLVLGTAAVLSWRAARRRATYANRQRSGAAEPSR</sequence>
<evidence type="ECO:0008006" key="5">
    <source>
        <dbReference type="Google" id="ProtNLM"/>
    </source>
</evidence>
<reference evidence="3 4" key="1">
    <citation type="submission" date="2024-01" db="EMBL/GenBank/DDBJ databases">
        <title>Genome insights into Plantactinospora sonchi sp. nov.</title>
        <authorList>
            <person name="Wang L."/>
        </authorList>
    </citation>
    <scope>NUCLEOTIDE SEQUENCE [LARGE SCALE GENOMIC DNA]</scope>
    <source>
        <strain evidence="3 4">NEAU-QY2</strain>
    </source>
</reference>
<dbReference type="EMBL" id="JAZGQK010000002">
    <property type="protein sequence ID" value="MEE6257373.1"/>
    <property type="molecule type" value="Genomic_DNA"/>
</dbReference>
<feature type="region of interest" description="Disordered" evidence="1">
    <location>
        <begin position="1"/>
        <end position="53"/>
    </location>
</feature>